<dbReference type="AlphaFoldDB" id="A0A087TFV2"/>
<name>A0A087TFV2_STEMI</name>
<protein>
    <submittedName>
        <fullName evidence="1">Uncharacterized protein</fullName>
    </submittedName>
</protein>
<accession>A0A087TFV2</accession>
<sequence length="60" mass="6813">MLLNLEFNINQQLQEIISAMISNLTKMDVRVNCLLVFGIRYQTFLRTVDLIILCAAAAVL</sequence>
<organism evidence="1 2">
    <name type="scientific">Stegodyphus mimosarum</name>
    <name type="common">African social velvet spider</name>
    <dbReference type="NCBI Taxonomy" id="407821"/>
    <lineage>
        <taxon>Eukaryota</taxon>
        <taxon>Metazoa</taxon>
        <taxon>Ecdysozoa</taxon>
        <taxon>Arthropoda</taxon>
        <taxon>Chelicerata</taxon>
        <taxon>Arachnida</taxon>
        <taxon>Araneae</taxon>
        <taxon>Araneomorphae</taxon>
        <taxon>Entelegynae</taxon>
        <taxon>Eresoidea</taxon>
        <taxon>Eresidae</taxon>
        <taxon>Stegodyphus</taxon>
    </lineage>
</organism>
<reference evidence="1 2" key="1">
    <citation type="submission" date="2013-11" db="EMBL/GenBank/DDBJ databases">
        <title>Genome sequencing of Stegodyphus mimosarum.</title>
        <authorList>
            <person name="Bechsgaard J."/>
        </authorList>
    </citation>
    <scope>NUCLEOTIDE SEQUENCE [LARGE SCALE GENOMIC DNA]</scope>
</reference>
<proteinExistence type="predicted"/>
<dbReference type="Proteomes" id="UP000054359">
    <property type="component" value="Unassembled WGS sequence"/>
</dbReference>
<keyword evidence="2" id="KW-1185">Reference proteome</keyword>
<dbReference type="EMBL" id="KK115029">
    <property type="protein sequence ID" value="KFM63991.1"/>
    <property type="molecule type" value="Genomic_DNA"/>
</dbReference>
<gene>
    <name evidence="1" type="ORF">X975_23818</name>
</gene>
<feature type="non-terminal residue" evidence="1">
    <location>
        <position position="60"/>
    </location>
</feature>
<evidence type="ECO:0000313" key="2">
    <source>
        <dbReference type="Proteomes" id="UP000054359"/>
    </source>
</evidence>
<evidence type="ECO:0000313" key="1">
    <source>
        <dbReference type="EMBL" id="KFM63991.1"/>
    </source>
</evidence>